<proteinExistence type="predicted"/>
<dbReference type="InterPro" id="IPR009056">
    <property type="entry name" value="Cyt_c-like_dom"/>
</dbReference>
<feature type="coiled-coil region" evidence="7">
    <location>
        <begin position="35"/>
        <end position="76"/>
    </location>
</feature>
<evidence type="ECO:0000256" key="2">
    <source>
        <dbReference type="ARBA" id="ARBA00022617"/>
    </source>
</evidence>
<keyword evidence="5 6" id="KW-0408">Iron</keyword>
<protein>
    <submittedName>
        <fullName evidence="9">Sulfur dehydrogenase subunit SoxD</fullName>
    </submittedName>
</protein>
<dbReference type="GO" id="GO:0046872">
    <property type="term" value="F:metal ion binding"/>
    <property type="evidence" value="ECO:0007669"/>
    <property type="project" value="UniProtKB-KW"/>
</dbReference>
<dbReference type="Proteomes" id="UP000186997">
    <property type="component" value="Unassembled WGS sequence"/>
</dbReference>
<keyword evidence="1" id="KW-0813">Transport</keyword>
<evidence type="ECO:0000313" key="10">
    <source>
        <dbReference type="Proteomes" id="UP000186997"/>
    </source>
</evidence>
<dbReference type="AlphaFoldDB" id="A0A1R3XLU8"/>
<accession>A0A1R3XLU8</accession>
<dbReference type="PROSITE" id="PS51007">
    <property type="entry name" value="CYTC"/>
    <property type="match status" value="2"/>
</dbReference>
<dbReference type="PANTHER" id="PTHR11961">
    <property type="entry name" value="CYTOCHROME C"/>
    <property type="match status" value="1"/>
</dbReference>
<evidence type="ECO:0000256" key="3">
    <source>
        <dbReference type="ARBA" id="ARBA00022723"/>
    </source>
</evidence>
<feature type="domain" description="Cytochrome c" evidence="8">
    <location>
        <begin position="308"/>
        <end position="411"/>
    </location>
</feature>
<feature type="domain" description="Cytochrome c" evidence="8">
    <location>
        <begin position="125"/>
        <end position="213"/>
    </location>
</feature>
<dbReference type="SUPFAM" id="SSF46626">
    <property type="entry name" value="Cytochrome c"/>
    <property type="match status" value="2"/>
</dbReference>
<dbReference type="InterPro" id="IPR036909">
    <property type="entry name" value="Cyt_c-like_dom_sf"/>
</dbReference>
<keyword evidence="7" id="KW-0175">Coiled coil</keyword>
<evidence type="ECO:0000256" key="4">
    <source>
        <dbReference type="ARBA" id="ARBA00022982"/>
    </source>
</evidence>
<keyword evidence="3 6" id="KW-0479">Metal-binding</keyword>
<dbReference type="GO" id="GO:0009055">
    <property type="term" value="F:electron transfer activity"/>
    <property type="evidence" value="ECO:0007669"/>
    <property type="project" value="InterPro"/>
</dbReference>
<dbReference type="EMBL" id="FTPR01000004">
    <property type="protein sequence ID" value="SIT92105.1"/>
    <property type="molecule type" value="Genomic_DNA"/>
</dbReference>
<evidence type="ECO:0000256" key="1">
    <source>
        <dbReference type="ARBA" id="ARBA00022448"/>
    </source>
</evidence>
<dbReference type="Gene3D" id="1.10.760.10">
    <property type="entry name" value="Cytochrome c-like domain"/>
    <property type="match status" value="2"/>
</dbReference>
<dbReference type="PRINTS" id="PR00604">
    <property type="entry name" value="CYTCHRMECIAB"/>
</dbReference>
<sequence length="412" mass="43537">MSKSLNLFVPAIGGTVLLLGLAYGISSREYGAATIDSLEARVQQIEANAAQATAEAQAAAAEAARLLQEREELAALAAVSGASLTAPAPVIEGTYGLGRVAFDEEIAAWDVDVLPDGRGLPEGRGDVFTGEEVFVDKCASCHGDFAEGVGNWPVLAGGFDTLANRDPVKTVGSYWPYLSTAWDYINRSMPFGEAGTLTPDETYAIVAYLLYSNNMVDDDFELSHENFTEVEMYNADGFVVDDRPELEYAEWRTEPCMENCKESVEITMRATFLDVTPDEDVEAAVSAPATEATPAVAVAEDAGGIDPALIAAGEGAFRQCQTCHQVGEGARNRTGPVLNGVIGQAIGSVGGFRYSGVFEQANAAGEVWTAESLAAFLTDPRGTMSGTKMAFRGVGDEAEVAALIAYLQSFAD</sequence>
<keyword evidence="4" id="KW-0249">Electron transport</keyword>
<evidence type="ECO:0000313" key="9">
    <source>
        <dbReference type="EMBL" id="SIT92105.1"/>
    </source>
</evidence>
<reference evidence="10" key="1">
    <citation type="submission" date="2017-01" db="EMBL/GenBank/DDBJ databases">
        <authorList>
            <person name="Varghese N."/>
            <person name="Submissions S."/>
        </authorList>
    </citation>
    <scope>NUCLEOTIDE SEQUENCE [LARGE SCALE GENOMIC DNA]</scope>
    <source>
        <strain evidence="10">DSM 29591</strain>
    </source>
</reference>
<evidence type="ECO:0000259" key="8">
    <source>
        <dbReference type="PROSITE" id="PS51007"/>
    </source>
</evidence>
<dbReference type="GO" id="GO:0020037">
    <property type="term" value="F:heme binding"/>
    <property type="evidence" value="ECO:0007669"/>
    <property type="project" value="InterPro"/>
</dbReference>
<gene>
    <name evidence="9" type="ORF">SAMN05421665_3570</name>
</gene>
<evidence type="ECO:0000256" key="5">
    <source>
        <dbReference type="ARBA" id="ARBA00023004"/>
    </source>
</evidence>
<dbReference type="RefSeq" id="WP_076661150.1">
    <property type="nucleotide sequence ID" value="NZ_FTPR01000004.1"/>
</dbReference>
<name>A0A1R3XLU8_9RHOB</name>
<keyword evidence="10" id="KW-1185">Reference proteome</keyword>
<dbReference type="OrthoDB" id="9779283at2"/>
<dbReference type="InterPro" id="IPR002327">
    <property type="entry name" value="Cyt_c_1A/1B"/>
</dbReference>
<dbReference type="STRING" id="287098.SAMN05421665_3570"/>
<evidence type="ECO:0000256" key="7">
    <source>
        <dbReference type="SAM" id="Coils"/>
    </source>
</evidence>
<evidence type="ECO:0000256" key="6">
    <source>
        <dbReference type="PROSITE-ProRule" id="PRU00433"/>
    </source>
</evidence>
<dbReference type="Pfam" id="PF00034">
    <property type="entry name" value="Cytochrom_C"/>
    <property type="match status" value="1"/>
</dbReference>
<keyword evidence="2 6" id="KW-0349">Heme</keyword>
<organism evidence="9 10">
    <name type="scientific">Yoonia rosea</name>
    <dbReference type="NCBI Taxonomy" id="287098"/>
    <lineage>
        <taxon>Bacteria</taxon>
        <taxon>Pseudomonadati</taxon>
        <taxon>Pseudomonadota</taxon>
        <taxon>Alphaproteobacteria</taxon>
        <taxon>Rhodobacterales</taxon>
        <taxon>Paracoccaceae</taxon>
        <taxon>Yoonia</taxon>
    </lineage>
</organism>